<evidence type="ECO:0000313" key="7">
    <source>
        <dbReference type="Proteomes" id="UP000593594"/>
    </source>
</evidence>
<dbReference type="GO" id="GO:0005524">
    <property type="term" value="F:ATP binding"/>
    <property type="evidence" value="ECO:0007669"/>
    <property type="project" value="UniProtKB-KW"/>
</dbReference>
<dbReference type="GO" id="GO:0016887">
    <property type="term" value="F:ATP hydrolysis activity"/>
    <property type="evidence" value="ECO:0007669"/>
    <property type="project" value="InterPro"/>
</dbReference>
<dbReference type="PANTHER" id="PTHR43335:SF2">
    <property type="entry name" value="ABC TRANSPORTER, ATP-BINDING PROTEIN"/>
    <property type="match status" value="1"/>
</dbReference>
<evidence type="ECO:0000256" key="1">
    <source>
        <dbReference type="ARBA" id="ARBA00005417"/>
    </source>
</evidence>
<dbReference type="InterPro" id="IPR003439">
    <property type="entry name" value="ABC_transporter-like_ATP-bd"/>
</dbReference>
<dbReference type="EMBL" id="CP058214">
    <property type="protein sequence ID" value="QPC44445.1"/>
    <property type="molecule type" value="Genomic_DNA"/>
</dbReference>
<feature type="domain" description="ABC transporter" evidence="5">
    <location>
        <begin position="6"/>
        <end position="227"/>
    </location>
</feature>
<accession>A0A7S8HDB2</accession>
<dbReference type="PANTHER" id="PTHR43335">
    <property type="entry name" value="ABC TRANSPORTER, ATP-BINDING PROTEIN"/>
    <property type="match status" value="1"/>
</dbReference>
<dbReference type="Gene3D" id="3.40.50.300">
    <property type="entry name" value="P-loop containing nucleotide triphosphate hydrolases"/>
    <property type="match status" value="1"/>
</dbReference>
<dbReference type="Pfam" id="PF00005">
    <property type="entry name" value="ABC_tran"/>
    <property type="match status" value="1"/>
</dbReference>
<dbReference type="AlphaFoldDB" id="A0A7S8HDB2"/>
<evidence type="ECO:0000259" key="5">
    <source>
        <dbReference type="PROSITE" id="PS50893"/>
    </source>
</evidence>
<dbReference type="SUPFAM" id="SSF52540">
    <property type="entry name" value="P-loop containing nucleoside triphosphate hydrolases"/>
    <property type="match status" value="1"/>
</dbReference>
<keyword evidence="2" id="KW-0813">Transport</keyword>
<evidence type="ECO:0000256" key="3">
    <source>
        <dbReference type="ARBA" id="ARBA00022741"/>
    </source>
</evidence>
<dbReference type="InterPro" id="IPR027417">
    <property type="entry name" value="P-loop_NTPase"/>
</dbReference>
<reference evidence="6 7" key="1">
    <citation type="submission" date="2020-06" db="EMBL/GenBank/DDBJ databases">
        <title>Genome sequence of 2 isolates from Red Sea Mangroves.</title>
        <authorList>
            <person name="Sefrji F."/>
            <person name="Michoud G."/>
            <person name="Merlino G."/>
            <person name="Daffonchio D."/>
        </authorList>
    </citation>
    <scope>NUCLEOTIDE SEQUENCE [LARGE SCALE GENOMIC DNA]</scope>
    <source>
        <strain evidence="6 7">R1DC25</strain>
    </source>
</reference>
<proteinExistence type="inferred from homology"/>
<dbReference type="Proteomes" id="UP000593594">
    <property type="component" value="Chromosome"/>
</dbReference>
<evidence type="ECO:0000313" key="6">
    <source>
        <dbReference type="EMBL" id="QPC44445.1"/>
    </source>
</evidence>
<sequence length="305" mass="32054">MPQDKTDTPDASPAPALAASGLLDGVSLTVAPGEIHALIGPAGAGKSAVMETVLSGRTPKGASVEIFGRRRARERIGGMLQSAAHDPDRTVAATVRAVSRLYRRPLETAAALDAVGLSDAAAARVGALSACARRQLDFALALVGNPSLMVLDEPFAGLDPEVRRRLRELVRALGDHGRAVLVATQDVNGIETLADRVTVIAGGRVRASGTPEALLDRLGDSAVIVFTLPSADLPDHFPQGLRPVTEVREGRARLTVRNPTPALADLANWAFREQVPLARLTVERPRFEEAYRSIVEAAETGGGAP</sequence>
<evidence type="ECO:0000256" key="4">
    <source>
        <dbReference type="ARBA" id="ARBA00022840"/>
    </source>
</evidence>
<gene>
    <name evidence="6" type="ORF">HW532_18115</name>
</gene>
<dbReference type="InterPro" id="IPR003593">
    <property type="entry name" value="AAA+_ATPase"/>
</dbReference>
<name>A0A7S8HDB2_9HYPH</name>
<protein>
    <submittedName>
        <fullName evidence="6">ABC transporter ATP-binding protein</fullName>
    </submittedName>
</protein>
<dbReference type="RefSeq" id="WP_213161814.1">
    <property type="nucleotide sequence ID" value="NZ_CP058214.1"/>
</dbReference>
<comment type="similarity">
    <text evidence="1">Belongs to the ABC transporter superfamily.</text>
</comment>
<dbReference type="SMART" id="SM00382">
    <property type="entry name" value="AAA"/>
    <property type="match status" value="1"/>
</dbReference>
<evidence type="ECO:0000256" key="2">
    <source>
        <dbReference type="ARBA" id="ARBA00022448"/>
    </source>
</evidence>
<organism evidence="6 7">
    <name type="scientific">Kaustia mangrovi</name>
    <dbReference type="NCBI Taxonomy" id="2593653"/>
    <lineage>
        <taxon>Bacteria</taxon>
        <taxon>Pseudomonadati</taxon>
        <taxon>Pseudomonadota</taxon>
        <taxon>Alphaproteobacteria</taxon>
        <taxon>Hyphomicrobiales</taxon>
        <taxon>Parvibaculaceae</taxon>
        <taxon>Kaustia</taxon>
    </lineage>
</organism>
<keyword evidence="3" id="KW-0547">Nucleotide-binding</keyword>
<dbReference type="PROSITE" id="PS50893">
    <property type="entry name" value="ABC_TRANSPORTER_2"/>
    <property type="match status" value="1"/>
</dbReference>
<keyword evidence="4 6" id="KW-0067">ATP-binding</keyword>
<keyword evidence="7" id="KW-1185">Reference proteome</keyword>
<dbReference type="KEGG" id="kmn:HW532_18115"/>